<proteinExistence type="predicted"/>
<accession>A0AAD8UYF2</accession>
<evidence type="ECO:0000256" key="1">
    <source>
        <dbReference type="SAM" id="MobiDB-lite"/>
    </source>
</evidence>
<sequence length="239" mass="26875">MWHSLNSPTFLITALFYALVAAGRKPVRDAKTLGLTIKQQGGNHFDVSGPGKFRAYVEIDKFLDQIDVIYIGNAGRAIKAREVLLSVWKESSGTSASKLRRIMYDVIQNDETVSVLDSIWKAREIDDGKHDSDDDYGDSYNYGSHDEGETDGVIEPTITVTRPPPGEEDWRFSDLRDKTPFGIGAAKMCLEYTEMENHFIKSFTFGRNKEDGKWLVINFGTGVISQVYSKVVIVRDGRH</sequence>
<evidence type="ECO:0000313" key="4">
    <source>
        <dbReference type="Proteomes" id="UP001230504"/>
    </source>
</evidence>
<protein>
    <submittedName>
        <fullName evidence="3">Uncharacterized protein</fullName>
    </submittedName>
</protein>
<dbReference type="GeneID" id="85447098"/>
<feature type="chain" id="PRO_5042142007" evidence="2">
    <location>
        <begin position="23"/>
        <end position="239"/>
    </location>
</feature>
<dbReference type="EMBL" id="JAHLJV010000172">
    <property type="protein sequence ID" value="KAK1566000.1"/>
    <property type="molecule type" value="Genomic_DNA"/>
</dbReference>
<dbReference type="AlphaFoldDB" id="A0AAD8UYF2"/>
<reference evidence="3" key="1">
    <citation type="submission" date="2021-06" db="EMBL/GenBank/DDBJ databases">
        <title>Comparative genomics, transcriptomics and evolutionary studies reveal genomic signatures of adaptation to plant cell wall in hemibiotrophic fungi.</title>
        <authorList>
            <consortium name="DOE Joint Genome Institute"/>
            <person name="Baroncelli R."/>
            <person name="Diaz J.F."/>
            <person name="Benocci T."/>
            <person name="Peng M."/>
            <person name="Battaglia E."/>
            <person name="Haridas S."/>
            <person name="Andreopoulos W."/>
            <person name="Labutti K."/>
            <person name="Pangilinan J."/>
            <person name="Floch G.L."/>
            <person name="Makela M.R."/>
            <person name="Henrissat B."/>
            <person name="Grigoriev I.V."/>
            <person name="Crouch J.A."/>
            <person name="De Vries R.P."/>
            <person name="Sukno S.A."/>
            <person name="Thon M.R."/>
        </authorList>
    </citation>
    <scope>NUCLEOTIDE SEQUENCE</scope>
    <source>
        <strain evidence="3">CBS 125086</strain>
    </source>
</reference>
<keyword evidence="4" id="KW-1185">Reference proteome</keyword>
<evidence type="ECO:0000256" key="2">
    <source>
        <dbReference type="SAM" id="SignalP"/>
    </source>
</evidence>
<keyword evidence="2" id="KW-0732">Signal</keyword>
<dbReference type="RefSeq" id="XP_060407240.1">
    <property type="nucleotide sequence ID" value="XM_060562858.1"/>
</dbReference>
<dbReference type="Proteomes" id="UP001230504">
    <property type="component" value="Unassembled WGS sequence"/>
</dbReference>
<gene>
    <name evidence="3" type="ORF">LY79DRAFT_663957</name>
</gene>
<feature type="region of interest" description="Disordered" evidence="1">
    <location>
        <begin position="129"/>
        <end position="151"/>
    </location>
</feature>
<organism evidence="3 4">
    <name type="scientific">Colletotrichum navitas</name>
    <dbReference type="NCBI Taxonomy" id="681940"/>
    <lineage>
        <taxon>Eukaryota</taxon>
        <taxon>Fungi</taxon>
        <taxon>Dikarya</taxon>
        <taxon>Ascomycota</taxon>
        <taxon>Pezizomycotina</taxon>
        <taxon>Sordariomycetes</taxon>
        <taxon>Hypocreomycetidae</taxon>
        <taxon>Glomerellales</taxon>
        <taxon>Glomerellaceae</taxon>
        <taxon>Colletotrichum</taxon>
        <taxon>Colletotrichum graminicola species complex</taxon>
    </lineage>
</organism>
<evidence type="ECO:0000313" key="3">
    <source>
        <dbReference type="EMBL" id="KAK1566000.1"/>
    </source>
</evidence>
<feature type="signal peptide" evidence="2">
    <location>
        <begin position="1"/>
        <end position="22"/>
    </location>
</feature>
<name>A0AAD8UYF2_9PEZI</name>
<comment type="caution">
    <text evidence="3">The sequence shown here is derived from an EMBL/GenBank/DDBJ whole genome shotgun (WGS) entry which is preliminary data.</text>
</comment>